<dbReference type="NCBIfam" id="TIGR03694">
    <property type="entry name" value="exosort_acyl"/>
    <property type="match status" value="1"/>
</dbReference>
<dbReference type="Proteomes" id="UP000252558">
    <property type="component" value="Unassembled WGS sequence"/>
</dbReference>
<dbReference type="Gene3D" id="3.40.630.30">
    <property type="match status" value="1"/>
</dbReference>
<dbReference type="InterPro" id="IPR022484">
    <property type="entry name" value="PEP-CTERM/exosrtase_acylTfrase"/>
</dbReference>
<protein>
    <submittedName>
        <fullName evidence="1">PEP-CTERM/exosortase system-associated acyltransferase</fullName>
    </submittedName>
</protein>
<comment type="caution">
    <text evidence="1">The sequence shown here is derived from an EMBL/GenBank/DDBJ whole genome shotgun (WGS) entry which is preliminary data.</text>
</comment>
<keyword evidence="2" id="KW-1185">Reference proteome</keyword>
<keyword evidence="1" id="KW-0012">Acyltransferase</keyword>
<name>A0A368N3I4_9GAMM</name>
<proteinExistence type="predicted"/>
<dbReference type="InterPro" id="IPR016181">
    <property type="entry name" value="Acyl_CoA_acyltransferase"/>
</dbReference>
<accession>A0A368N3I4</accession>
<dbReference type="SUPFAM" id="SSF55729">
    <property type="entry name" value="Acyl-CoA N-acyltransferases (Nat)"/>
    <property type="match status" value="1"/>
</dbReference>
<evidence type="ECO:0000313" key="1">
    <source>
        <dbReference type="EMBL" id="RCU45127.1"/>
    </source>
</evidence>
<organism evidence="1 2">
    <name type="scientific">Corallincola holothuriorum</name>
    <dbReference type="NCBI Taxonomy" id="2282215"/>
    <lineage>
        <taxon>Bacteria</taxon>
        <taxon>Pseudomonadati</taxon>
        <taxon>Pseudomonadota</taxon>
        <taxon>Gammaproteobacteria</taxon>
        <taxon>Alteromonadales</taxon>
        <taxon>Psychromonadaceae</taxon>
        <taxon>Corallincola</taxon>
    </lineage>
</organism>
<dbReference type="RefSeq" id="WP_114339646.1">
    <property type="nucleotide sequence ID" value="NZ_QPID01000012.1"/>
</dbReference>
<evidence type="ECO:0000313" key="2">
    <source>
        <dbReference type="Proteomes" id="UP000252558"/>
    </source>
</evidence>
<dbReference type="OrthoDB" id="582214at2"/>
<dbReference type="EMBL" id="QPID01000012">
    <property type="protein sequence ID" value="RCU45127.1"/>
    <property type="molecule type" value="Genomic_DNA"/>
</dbReference>
<gene>
    <name evidence="1" type="ORF">DU002_17005</name>
</gene>
<reference evidence="1 2" key="1">
    <citation type="submission" date="2018-07" db="EMBL/GenBank/DDBJ databases">
        <title>Corallincola holothuriorum sp. nov., a new facultative anaerobe isolated from sea cucumber Apostichopus japonicus.</title>
        <authorList>
            <person name="Xia H."/>
        </authorList>
    </citation>
    <scope>NUCLEOTIDE SEQUENCE [LARGE SCALE GENOMIC DNA]</scope>
    <source>
        <strain evidence="1 2">C4</strain>
    </source>
</reference>
<sequence length="255" mass="29361">MAAPSLAENFDRYFGIRYAKNPALKNFAYRIRHQVYAQELGWEAPNQDEIETDSCDPYAHVCLLEHKTSGQYAGTIRLVIPPAHAANQPLPFEQHCLQSCWRSVIDPESLERGTFGEISRLAVPDTFRRRQDEKGKPFVLGESSTARAFTEEERRNFPNIAIGLYLAAIAMVDICHHQHVFVMMEPRLQRHLMRFGLPFEQSGEAMEYHGTRALYMLPKAKLTRYLSDDIQELYDLIKAQLDQQLTLIPFCPTMQ</sequence>
<keyword evidence="1" id="KW-0808">Transferase</keyword>
<dbReference type="AlphaFoldDB" id="A0A368N3I4"/>
<dbReference type="GO" id="GO:0016746">
    <property type="term" value="F:acyltransferase activity"/>
    <property type="evidence" value="ECO:0007669"/>
    <property type="project" value="UniProtKB-KW"/>
</dbReference>
<dbReference type="Pfam" id="PF13444">
    <property type="entry name" value="Acetyltransf_5"/>
    <property type="match status" value="1"/>
</dbReference>